<dbReference type="Gene3D" id="3.40.50.720">
    <property type="entry name" value="NAD(P)-binding Rossmann-like Domain"/>
    <property type="match status" value="1"/>
</dbReference>
<evidence type="ECO:0000313" key="3">
    <source>
        <dbReference type="Proteomes" id="UP000018296"/>
    </source>
</evidence>
<evidence type="ECO:0000313" key="2">
    <source>
        <dbReference type="EMBL" id="EST11009.1"/>
    </source>
</evidence>
<proteinExistence type="predicted"/>
<dbReference type="RefSeq" id="WP_023510970.1">
    <property type="nucleotide sequence ID" value="NZ_AWTC01000014.1"/>
</dbReference>
<dbReference type="Pfam" id="PF01370">
    <property type="entry name" value="Epimerase"/>
    <property type="match status" value="1"/>
</dbReference>
<dbReference type="PANTHER" id="PTHR43245">
    <property type="entry name" value="BIFUNCTIONAL POLYMYXIN RESISTANCE PROTEIN ARNA"/>
    <property type="match status" value="1"/>
</dbReference>
<evidence type="ECO:0000259" key="1">
    <source>
        <dbReference type="Pfam" id="PF01370"/>
    </source>
</evidence>
<dbReference type="SUPFAM" id="SSF51735">
    <property type="entry name" value="NAD(P)-binding Rossmann-fold domains"/>
    <property type="match status" value="1"/>
</dbReference>
<comment type="caution">
    <text evidence="2">The sequence shown here is derived from an EMBL/GenBank/DDBJ whole genome shotgun (WGS) entry which is preliminary data.</text>
</comment>
<dbReference type="OrthoDB" id="9809586at2"/>
<dbReference type="STRING" id="1395513.P343_13685"/>
<feature type="domain" description="NAD-dependent epimerase/dehydratase" evidence="1">
    <location>
        <begin position="3"/>
        <end position="210"/>
    </location>
</feature>
<dbReference type="Proteomes" id="UP000018296">
    <property type="component" value="Unassembled WGS sequence"/>
</dbReference>
<dbReference type="EMBL" id="AWTC01000014">
    <property type="protein sequence ID" value="EST11009.1"/>
    <property type="molecule type" value="Genomic_DNA"/>
</dbReference>
<dbReference type="PATRIC" id="fig|1395513.3.peg.2773"/>
<accession>V6J2M3</accession>
<sequence length="331" mass="37331">MKILILGGTVFLGRHLAEIAIRRGHSVTLFNRGRHTDVLSDVEQLHGDRDGDLEILKGRNWDSVIDTSGYVPRVVRKSARQLAQVTDHSTFISSISVYEDFSKKNLTEEASTGKLADETIEDIGEGNYGPLKALCETVVQEEMPGRSLIVRPGLIVGPYDPTDRFTYWPWRIKQGGNVLAPGNPQGLIQWIDVRDLASWILDLVEKKQTGVYHATGPSEPLTLNRFLEACKDTLNQTARLQWIPEQILLDQGVEYWSEMPLWIPKTANMDGFLAVDNQKAIKAGLTFRPIQESIRDTAEWAQSRPAGYQWKAGMDERRENELLTSFSNKEV</sequence>
<dbReference type="eggNOG" id="COG0451">
    <property type="taxonomic scope" value="Bacteria"/>
</dbReference>
<gene>
    <name evidence="2" type="ORF">P343_13685</name>
</gene>
<dbReference type="InterPro" id="IPR050177">
    <property type="entry name" value="Lipid_A_modif_metabolic_enz"/>
</dbReference>
<keyword evidence="3" id="KW-1185">Reference proteome</keyword>
<protein>
    <submittedName>
        <fullName evidence="2">Epimerase</fullName>
    </submittedName>
</protein>
<dbReference type="PANTHER" id="PTHR43245:SF13">
    <property type="entry name" value="UDP-D-APIOSE_UDP-D-XYLOSE SYNTHASE 2"/>
    <property type="match status" value="1"/>
</dbReference>
<organism evidence="2 3">
    <name type="scientific">Sporolactobacillus laevolacticus DSM 442</name>
    <dbReference type="NCBI Taxonomy" id="1395513"/>
    <lineage>
        <taxon>Bacteria</taxon>
        <taxon>Bacillati</taxon>
        <taxon>Bacillota</taxon>
        <taxon>Bacilli</taxon>
        <taxon>Bacillales</taxon>
        <taxon>Sporolactobacillaceae</taxon>
        <taxon>Sporolactobacillus</taxon>
    </lineage>
</organism>
<reference evidence="2 3" key="1">
    <citation type="journal article" date="2013" name="Genome Announc.">
        <title>Genome Sequence of Sporolactobacillus laevolacticus DSM442, an Efficient Polymer-Grade D-Lactate Producer from Agricultural Waste Cottonseed as a Nitrogen Source.</title>
        <authorList>
            <person name="Wang H."/>
            <person name="Wang L."/>
            <person name="Ju J."/>
            <person name="Yu B."/>
            <person name="Ma Y."/>
        </authorList>
    </citation>
    <scope>NUCLEOTIDE SEQUENCE [LARGE SCALE GENOMIC DNA]</scope>
    <source>
        <strain evidence="2 3">DSM 442</strain>
    </source>
</reference>
<dbReference type="AlphaFoldDB" id="V6J2M3"/>
<dbReference type="InterPro" id="IPR001509">
    <property type="entry name" value="Epimerase_deHydtase"/>
</dbReference>
<dbReference type="InterPro" id="IPR036291">
    <property type="entry name" value="NAD(P)-bd_dom_sf"/>
</dbReference>
<name>V6J2M3_9BACL</name>